<dbReference type="SUPFAM" id="SSF53706">
    <property type="entry name" value="Formate dehydrogenase/DMSO reductase, domains 1-3"/>
    <property type="match status" value="1"/>
</dbReference>
<dbReference type="PROSITE" id="PS51085">
    <property type="entry name" value="2FE2S_FER_2"/>
    <property type="match status" value="1"/>
</dbReference>
<dbReference type="PROSITE" id="PS51379">
    <property type="entry name" value="4FE4S_FER_2"/>
    <property type="match status" value="2"/>
</dbReference>
<reference evidence="8 9" key="1">
    <citation type="submission" date="2019-05" db="EMBL/GenBank/DDBJ databases">
        <title>The Complete Genome Sequence of the n-alkane-degrading Desulfoglaeba alkanexedens ALDC reveals multiple alkylsuccinate synthase gene clusters.</title>
        <authorList>
            <person name="Callaghan A.V."/>
            <person name="Davidova I.A."/>
            <person name="Duncan K.E."/>
            <person name="Morris B."/>
            <person name="McInerney M.J."/>
        </authorList>
    </citation>
    <scope>NUCLEOTIDE SEQUENCE [LARGE SCALE GENOMIC DNA]</scope>
    <source>
        <strain evidence="8 9">ALDC</strain>
    </source>
</reference>
<dbReference type="AlphaFoldDB" id="A0A4P8KZL9"/>
<dbReference type="Pfam" id="PF04879">
    <property type="entry name" value="Molybdop_Fe4S4"/>
    <property type="match status" value="1"/>
</dbReference>
<keyword evidence="3" id="KW-0408">Iron</keyword>
<evidence type="ECO:0000259" key="6">
    <source>
        <dbReference type="PROSITE" id="PS51379"/>
    </source>
</evidence>
<dbReference type="Pfam" id="PF00037">
    <property type="entry name" value="Fer4"/>
    <property type="match status" value="1"/>
</dbReference>
<dbReference type="PROSITE" id="PS51669">
    <property type="entry name" value="4FE4S_MOW_BIS_MGD"/>
    <property type="match status" value="1"/>
</dbReference>
<dbReference type="SUPFAM" id="SSF54862">
    <property type="entry name" value="4Fe-4S ferredoxins"/>
    <property type="match status" value="1"/>
</dbReference>
<feature type="domain" description="4Fe-4S Mo/W bis-MGD-type" evidence="7">
    <location>
        <begin position="689"/>
        <end position="745"/>
    </location>
</feature>
<dbReference type="EMBL" id="CP040098">
    <property type="protein sequence ID" value="QCQ20999.1"/>
    <property type="molecule type" value="Genomic_DNA"/>
</dbReference>
<dbReference type="InterPro" id="IPR023753">
    <property type="entry name" value="FAD/NAD-binding_dom"/>
</dbReference>
<dbReference type="Gene3D" id="1.10.1060.10">
    <property type="entry name" value="Alpha-helical ferredoxin"/>
    <property type="match status" value="1"/>
</dbReference>
<evidence type="ECO:0000256" key="2">
    <source>
        <dbReference type="ARBA" id="ARBA00023002"/>
    </source>
</evidence>
<keyword evidence="4" id="KW-0411">Iron-sulfur</keyword>
<dbReference type="PANTHER" id="PTHR42783:SF3">
    <property type="entry name" value="GLUTAMATE SYNTHASE [NADPH] SMALL CHAIN-RELATED"/>
    <property type="match status" value="1"/>
</dbReference>
<dbReference type="KEGG" id="dax:FDQ92_01560"/>
<dbReference type="Pfam" id="PF07992">
    <property type="entry name" value="Pyr_redox_2"/>
    <property type="match status" value="1"/>
</dbReference>
<keyword evidence="9" id="KW-1185">Reference proteome</keyword>
<dbReference type="GO" id="GO:0016491">
    <property type="term" value="F:oxidoreductase activity"/>
    <property type="evidence" value="ECO:0007669"/>
    <property type="project" value="UniProtKB-KW"/>
</dbReference>
<feature type="domain" description="4Fe-4S ferredoxin-type" evidence="6">
    <location>
        <begin position="651"/>
        <end position="680"/>
    </location>
</feature>
<evidence type="ECO:0000313" key="8">
    <source>
        <dbReference type="EMBL" id="QCQ20999.1"/>
    </source>
</evidence>
<evidence type="ECO:0000259" key="7">
    <source>
        <dbReference type="PROSITE" id="PS51669"/>
    </source>
</evidence>
<dbReference type="Pfam" id="PF00384">
    <property type="entry name" value="Molybdopterin"/>
    <property type="match status" value="1"/>
</dbReference>
<dbReference type="SUPFAM" id="SSF54292">
    <property type="entry name" value="2Fe-2S ferredoxin-like"/>
    <property type="match status" value="1"/>
</dbReference>
<evidence type="ECO:0000256" key="3">
    <source>
        <dbReference type="ARBA" id="ARBA00023004"/>
    </source>
</evidence>
<accession>A0A4P8KZL9</accession>
<dbReference type="Gene3D" id="3.40.50.740">
    <property type="match status" value="2"/>
</dbReference>
<evidence type="ECO:0000256" key="1">
    <source>
        <dbReference type="ARBA" id="ARBA00022723"/>
    </source>
</evidence>
<dbReference type="RefSeq" id="WP_137422969.1">
    <property type="nucleotide sequence ID" value="NZ_CP040098.1"/>
</dbReference>
<reference evidence="8 9" key="2">
    <citation type="submission" date="2019-05" db="EMBL/GenBank/DDBJ databases">
        <authorList>
            <person name="Suflita J.M."/>
            <person name="Marks C.R."/>
        </authorList>
    </citation>
    <scope>NUCLEOTIDE SEQUENCE [LARGE SCALE GENOMIC DNA]</scope>
    <source>
        <strain evidence="8 9">ALDC</strain>
    </source>
</reference>
<evidence type="ECO:0000313" key="9">
    <source>
        <dbReference type="Proteomes" id="UP000298602"/>
    </source>
</evidence>
<name>A0A4P8KZL9_9BACT</name>
<gene>
    <name evidence="8" type="ORF">FDQ92_01560</name>
</gene>
<dbReference type="PANTHER" id="PTHR42783">
    <property type="entry name" value="GLUTAMATE SYNTHASE [NADPH] SMALL CHAIN"/>
    <property type="match status" value="1"/>
</dbReference>
<dbReference type="GO" id="GO:0046872">
    <property type="term" value="F:metal ion binding"/>
    <property type="evidence" value="ECO:0007669"/>
    <property type="project" value="UniProtKB-KW"/>
</dbReference>
<dbReference type="InterPro" id="IPR009051">
    <property type="entry name" value="Helical_ferredxn"/>
</dbReference>
<dbReference type="Gene3D" id="3.50.50.60">
    <property type="entry name" value="FAD/NAD(P)-binding domain"/>
    <property type="match status" value="2"/>
</dbReference>
<dbReference type="InterPro" id="IPR006656">
    <property type="entry name" value="Mopterin_OxRdtase"/>
</dbReference>
<dbReference type="Gene3D" id="3.10.20.440">
    <property type="entry name" value="2Fe-2S iron-sulphur cluster binding domain, sarcosine oxidase, alpha subunit, N-terminal domain"/>
    <property type="match status" value="1"/>
</dbReference>
<keyword evidence="2" id="KW-0560">Oxidoreductase</keyword>
<dbReference type="GO" id="GO:0051536">
    <property type="term" value="F:iron-sulfur cluster binding"/>
    <property type="evidence" value="ECO:0007669"/>
    <property type="project" value="UniProtKB-KW"/>
</dbReference>
<feature type="domain" description="2Fe-2S ferredoxin-type" evidence="5">
    <location>
        <begin position="3"/>
        <end position="81"/>
    </location>
</feature>
<dbReference type="InterPro" id="IPR006963">
    <property type="entry name" value="Mopterin_OxRdtase_4Fe-4S_dom"/>
</dbReference>
<dbReference type="Pfam" id="PF14691">
    <property type="entry name" value="Fer4_20"/>
    <property type="match status" value="1"/>
</dbReference>
<dbReference type="InterPro" id="IPR028261">
    <property type="entry name" value="DPD_II"/>
</dbReference>
<dbReference type="InterPro" id="IPR036188">
    <property type="entry name" value="FAD/NAD-bd_sf"/>
</dbReference>
<dbReference type="Proteomes" id="UP000298602">
    <property type="component" value="Chromosome"/>
</dbReference>
<proteinExistence type="predicted"/>
<dbReference type="InterPro" id="IPR036010">
    <property type="entry name" value="2Fe-2S_ferredoxin-like_sf"/>
</dbReference>
<dbReference type="Gene3D" id="2.20.25.90">
    <property type="entry name" value="ADC-like domains"/>
    <property type="match status" value="1"/>
</dbReference>
<dbReference type="PRINTS" id="PR00419">
    <property type="entry name" value="ADXRDTASE"/>
</dbReference>
<dbReference type="SMART" id="SM00926">
    <property type="entry name" value="Molybdop_Fe4S4"/>
    <property type="match status" value="1"/>
</dbReference>
<dbReference type="PROSITE" id="PS00198">
    <property type="entry name" value="4FE4S_FER_1"/>
    <property type="match status" value="1"/>
</dbReference>
<dbReference type="Pfam" id="PF13510">
    <property type="entry name" value="Fer2_4"/>
    <property type="match status" value="1"/>
</dbReference>
<organism evidence="8 9">
    <name type="scientific">Desulfoglaeba alkanexedens ALDC</name>
    <dbReference type="NCBI Taxonomy" id="980445"/>
    <lineage>
        <taxon>Bacteria</taxon>
        <taxon>Pseudomonadati</taxon>
        <taxon>Thermodesulfobacteriota</taxon>
        <taxon>Syntrophobacteria</taxon>
        <taxon>Syntrophobacterales</taxon>
        <taxon>Syntrophobacteraceae</taxon>
        <taxon>Desulfoglaeba</taxon>
    </lineage>
</organism>
<sequence length="1207" mass="132171">MEKTVTIRLDGKTVQAPEGSTILDVARREGVYIPTLCYSPLLKPLENCRLCVVAVAGEQQFKAACSTPVVEGMDVTTTGANLDKTRKLLLELILDTHYGDCVAPCSLTCPANVDIQGYLALIRHGEYQEAVRLIKEKIPMPATIGRVCPHPCEGQCRRLLVDEAVNINHCKRFLADFEMRSGERILPTVPPGTGRHVAIVGGGPAGLSAAYYLRALGHGVTIFEARDKLGGMLRYGIPEYRLPKKVLDWEIDGILSLGVEVKTGVRWGKDFTLDDLKKEGYEAIFLAIGAWGTRKLGIVGEDLEGVVSGVTFLEDVAAGRPVKGGRRVVVIGGGNVAIDAARTCLRMGAEKVTILYRRSRKEMPASHEEIEAAEAEGVDIQLLAAPTRVIGEGGKVQQLEFLRMELGEPDAGGRRRPVPIEGSEAVLDVDQVISAIGQFPEVLLPDQDPAMAELPVTRWSTIGGDPRSMHTGHEMVFVGGDLFRGPMTVVAALADGRKAAYSLNRYFQVNEVQPEPLHFNISKGDLDHVDREPFGAYKTIPRERMPEVQVGQRVGSFMEVELGLSEEQARREAERCLECGCSAAFDCRLRELMNEFQVDWRNQPSKKIHFQRVAAVDTHPEIALDPNKCIRCERCKVACDTLQCSYAIDFKDWPRFNDRCVSCGLCVDLCPTGALMERRQGRAVERLEWRGVFTHCIHCGCGCELELKVKGNRLVWIADGRDAPPGRASTCKRGRFRSYDMHWKTHRITRPLVRENGSLVPVSWGKAVETVIQGLKSVADRYGAEAVGAVGSPAASLESLYLLEKWMRLGFGTHLVDFPGRAAAEALVELSRQILGVRAMSRPMTDLEHAEGFLVIGDELEKRSPVVATLIRRTVRRRNVPLLQIGEAADGLTPFAFRSLVAPPEVWPKLMADLAWALEGRSEGLDPAAVAQVRGWLKGEPFDPKEAWIPAEAYEAFRKMLQQWKTFAVVFAVPPARSMSPGDAEAFFKAVAGLALFGKCTGEDLGGGWYPCLDTVNGLGALLAGVSPERLPGFVPASDAGALERLRELWDVPALPKAASFGVIDGIDSGRLRGLLVQESVFLTEASHGARLESLKQLEFIALVDNVVGPAVEFAHVVLPAAAFGEAPGLVINQEGRLLPLEQAMVPEGEALPDWDVMTRIMAAQGLAFPKGREAILEEMGSVVPEWKDFFRAESLWKKVRVFGTAG</sequence>
<evidence type="ECO:0000259" key="5">
    <source>
        <dbReference type="PROSITE" id="PS51085"/>
    </source>
</evidence>
<dbReference type="Gene3D" id="3.30.70.20">
    <property type="match status" value="1"/>
</dbReference>
<dbReference type="CDD" id="cd00207">
    <property type="entry name" value="fer2"/>
    <property type="match status" value="1"/>
</dbReference>
<dbReference type="SUPFAM" id="SSF51971">
    <property type="entry name" value="Nucleotide-binding domain"/>
    <property type="match status" value="1"/>
</dbReference>
<dbReference type="Gene3D" id="3.40.228.10">
    <property type="entry name" value="Dimethylsulfoxide Reductase, domain 2"/>
    <property type="match status" value="1"/>
</dbReference>
<dbReference type="InterPro" id="IPR017896">
    <property type="entry name" value="4Fe4S_Fe-S-bd"/>
</dbReference>
<dbReference type="InterPro" id="IPR017900">
    <property type="entry name" value="4Fe4S_Fe_S_CS"/>
</dbReference>
<protein>
    <submittedName>
        <fullName evidence="8">FAD-dependent oxidoreductase</fullName>
    </submittedName>
</protein>
<feature type="domain" description="4Fe-4S ferredoxin-type" evidence="6">
    <location>
        <begin position="620"/>
        <end position="650"/>
    </location>
</feature>
<dbReference type="InterPro" id="IPR042204">
    <property type="entry name" value="2Fe-2S-bd_N"/>
</dbReference>
<evidence type="ECO:0000256" key="4">
    <source>
        <dbReference type="ARBA" id="ARBA00023014"/>
    </source>
</evidence>
<dbReference type="OrthoDB" id="9757870at2"/>
<keyword evidence="1" id="KW-0479">Metal-binding</keyword>
<dbReference type="InterPro" id="IPR001041">
    <property type="entry name" value="2Fe-2S_ferredoxin-type"/>
</dbReference>